<dbReference type="CDD" id="cd00175">
    <property type="entry name" value="SNc"/>
    <property type="match status" value="4"/>
</dbReference>
<organism evidence="10 11">
    <name type="scientific">Balaenoptera acutorostrata</name>
    <name type="common">Common minke whale</name>
    <name type="synonym">Balaena rostrata</name>
    <dbReference type="NCBI Taxonomy" id="9767"/>
    <lineage>
        <taxon>Eukaryota</taxon>
        <taxon>Metazoa</taxon>
        <taxon>Chordata</taxon>
        <taxon>Craniata</taxon>
        <taxon>Vertebrata</taxon>
        <taxon>Euteleostomi</taxon>
        <taxon>Mammalia</taxon>
        <taxon>Eutheria</taxon>
        <taxon>Laurasiatheria</taxon>
        <taxon>Artiodactyla</taxon>
        <taxon>Whippomorpha</taxon>
        <taxon>Cetacea</taxon>
        <taxon>Mysticeti</taxon>
        <taxon>Balaenopteridae</taxon>
        <taxon>Balaenoptera</taxon>
    </lineage>
</organism>
<feature type="domain" description="TNase-like" evidence="9">
    <location>
        <begin position="193"/>
        <end position="328"/>
    </location>
</feature>
<dbReference type="GO" id="GO:0031047">
    <property type="term" value="P:regulatory ncRNA-mediated gene silencing"/>
    <property type="evidence" value="ECO:0007669"/>
    <property type="project" value="UniProtKB-UniRule"/>
</dbReference>
<dbReference type="Proteomes" id="UP001652580">
    <property type="component" value="Chromosome 7"/>
</dbReference>
<proteinExistence type="predicted"/>
<dbReference type="GO" id="GO:0005634">
    <property type="term" value="C:nucleus"/>
    <property type="evidence" value="ECO:0007669"/>
    <property type="project" value="TreeGrafter"/>
</dbReference>
<dbReference type="InParanoid" id="A0A383ZQ69"/>
<dbReference type="GO" id="GO:1990599">
    <property type="term" value="F:3' overhang single-stranded DNA endodeoxyribonuclease activity"/>
    <property type="evidence" value="ECO:0007669"/>
    <property type="project" value="UniProtKB-EC"/>
</dbReference>
<feature type="domain" description="TNase-like" evidence="9">
    <location>
        <begin position="18"/>
        <end position="166"/>
    </location>
</feature>
<dbReference type="EC" id="3.1.31.1" evidence="7"/>
<dbReference type="Gene3D" id="2.30.30.140">
    <property type="match status" value="1"/>
</dbReference>
<dbReference type="PIRSF" id="PIRSF017179">
    <property type="entry name" value="RISC-Tudor-SN"/>
    <property type="match status" value="1"/>
</dbReference>
<evidence type="ECO:0000256" key="7">
    <source>
        <dbReference type="PIRNR" id="PIRNR017179"/>
    </source>
</evidence>
<evidence type="ECO:0000259" key="9">
    <source>
        <dbReference type="PROSITE" id="PS50830"/>
    </source>
</evidence>
<dbReference type="InterPro" id="IPR002071">
    <property type="entry name" value="Thermonucl_AS"/>
</dbReference>
<keyword evidence="10" id="KW-1185">Reference proteome</keyword>
<dbReference type="GO" id="GO:0031332">
    <property type="term" value="C:RNAi effector complex"/>
    <property type="evidence" value="ECO:0007669"/>
    <property type="project" value="InterPro"/>
</dbReference>
<name>A0A383ZQ69_BALAC</name>
<dbReference type="CTD" id="27044"/>
<comment type="subcellular location">
    <subcellularLocation>
        <location evidence="2 7">Cytoplasm</location>
    </subcellularLocation>
</comment>
<dbReference type="GeneID" id="103006196"/>
<dbReference type="GO" id="GO:0003723">
    <property type="term" value="F:RNA binding"/>
    <property type="evidence" value="ECO:0007669"/>
    <property type="project" value="UniProtKB-UniRule"/>
</dbReference>
<dbReference type="SMART" id="SM00333">
    <property type="entry name" value="TUDOR"/>
    <property type="match status" value="1"/>
</dbReference>
<dbReference type="KEGG" id="bacu:103006196"/>
<dbReference type="STRING" id="310752.A0A383ZQ69"/>
<dbReference type="PROSITE" id="PS50830">
    <property type="entry name" value="TNASE_3"/>
    <property type="match status" value="4"/>
</dbReference>
<dbReference type="InterPro" id="IPR002999">
    <property type="entry name" value="Tudor"/>
</dbReference>
<dbReference type="AlphaFoldDB" id="A0A383ZQ69"/>
<comment type="catalytic activity">
    <reaction evidence="1 7">
        <text>Endonucleolytic cleavage to nucleoside 3'-phosphates and 3'-phosphooligonucleotide end-products.</text>
        <dbReference type="EC" id="3.1.31.1"/>
    </reaction>
</comment>
<dbReference type="PANTHER" id="PTHR12302:SF2">
    <property type="entry name" value="STAPHYLOCOCCAL NUCLEASE DOMAIN-CONTAINING PROTEIN 1"/>
    <property type="match status" value="1"/>
</dbReference>
<dbReference type="InterPro" id="IPR016071">
    <property type="entry name" value="Staphylococal_nuclease_OB-fold"/>
</dbReference>
<reference evidence="11" key="1">
    <citation type="submission" date="2025-08" db="UniProtKB">
        <authorList>
            <consortium name="RefSeq"/>
        </authorList>
    </citation>
    <scope>IDENTIFICATION</scope>
</reference>
<dbReference type="RefSeq" id="XP_007177268.2">
    <property type="nucleotide sequence ID" value="XM_007177206.3"/>
</dbReference>
<evidence type="ECO:0000256" key="1">
    <source>
        <dbReference type="ARBA" id="ARBA00001544"/>
    </source>
</evidence>
<evidence type="ECO:0000313" key="11">
    <source>
        <dbReference type="RefSeq" id="XP_007177268.2"/>
    </source>
</evidence>
<evidence type="ECO:0000256" key="5">
    <source>
        <dbReference type="ARBA" id="ARBA00045880"/>
    </source>
</evidence>
<dbReference type="Gene3D" id="2.40.50.90">
    <property type="match status" value="5"/>
</dbReference>
<evidence type="ECO:0000256" key="2">
    <source>
        <dbReference type="ARBA" id="ARBA00004496"/>
    </source>
</evidence>
<dbReference type="PROSITE" id="PS01284">
    <property type="entry name" value="TNASE_2"/>
    <property type="match status" value="1"/>
</dbReference>
<keyword evidence="3 7" id="KW-0963">Cytoplasm</keyword>
<dbReference type="GO" id="GO:0006402">
    <property type="term" value="P:mRNA catabolic process"/>
    <property type="evidence" value="ECO:0007669"/>
    <property type="project" value="UniProtKB-UniRule"/>
</dbReference>
<comment type="subunit">
    <text evidence="6">Forms a ternary complex with STAT6 and POLR2A. Associates with the RNA-induced silencing complex (RISC). Interacts with the RISC components AGO2, FMR1 and TNRC6A. Interacts with GTF2E1 and GTF2E2. Interacts with PIM1. Interacts with STAT5. Interacts with SYT11 (via C2 2 domain); the interaction with SYT11 is direct.</text>
</comment>
<sequence>MASSAQSGGSSGGPAVPTVQRGIVKMVLSGCAIIVRGQPRGGPPPERQINLSNVRAGNLARRAAATQPDAKDTPDEPWAFPAREFLRKKLIGKEVCFTIENKTPQGREYGVIYLGKDTNGENIAESLVTEGLATRREGMRANNPEQNRLSECEEQAKAAKKGMWSEGNGSHTLRDLKYTIENPRHFVDSHHQKPVNAIIEHVRDGSVVRALLLPDYYLVTVMLSGIKCPTFRREADGSETPEPFAAEAKFFTESRLLQRDVQIILESCHNQNILGTILHPNGNITELLLKEGFARCVDWSIAVYTRGAEKLRAAERFAKERRLRIWRDYVAPTANLDQKDKQFVAKVMQVLNADAIVVKLNSGDYKTIHLSSIRPPRLEGENTQDKNKKLRPLYDIPYMFEAREFLRKKLIGKKVNVTVDYIRPASPATETVPAFSERTCATVTIGGINIAEALVSKGLATVIRYRQDDDQRSSHYDELLAAEARAIKNGKGLHSKKEVPIHRVADISGDTQKAKQFLPFLQRAGRSEAVVEYVFSGSRLKLYLPKETCLITFLLAGIECPRGARNLPGLVQEGEPFSEEATLFTKELVLQREVEVEVEGMDKAGNFIGWLHIDGANLSVLLVEHALSKVHFTAERSSYYKSLLSAEEAAKQKKEKVWAHYEEQPVEEVTPVLEEKERSASYKPVFVTEITDDLHFYVQDVETGTQLEKLMENMRNDIASHPPVEGSYAPRRGEFCIAKFVDGEWYRARVEKVESPAKVHVFYIDYGNREILPSSRLGTLPPAFSTRVLPAQATEYAFAFIQVPQDEDARTDAVDSVVRDIQNTQCLLNVEHLSAGCPHVTLQFADSKGDVGLGLVKEGLVMVEVRKEKQFQKVITEYLNAQESAKSARLNLWRYGDFRADDADEFGYSR</sequence>
<accession>A0A383ZQ69</accession>
<evidence type="ECO:0000256" key="4">
    <source>
        <dbReference type="ARBA" id="ARBA00022737"/>
    </source>
</evidence>
<dbReference type="SMART" id="SM00318">
    <property type="entry name" value="SNc"/>
    <property type="match status" value="4"/>
</dbReference>
<gene>
    <name evidence="11" type="primary">SND1</name>
</gene>
<evidence type="ECO:0000256" key="3">
    <source>
        <dbReference type="ARBA" id="ARBA00022490"/>
    </source>
</evidence>
<evidence type="ECO:0000313" key="10">
    <source>
        <dbReference type="Proteomes" id="UP001652580"/>
    </source>
</evidence>
<dbReference type="FunCoup" id="A0A383ZQ69">
    <property type="interactions" value="2956"/>
</dbReference>
<dbReference type="InterPro" id="IPR047386">
    <property type="entry name" value="Tudor_TDRD11"/>
</dbReference>
<dbReference type="Pfam" id="PF00567">
    <property type="entry name" value="TUDOR"/>
    <property type="match status" value="1"/>
</dbReference>
<dbReference type="Pfam" id="PF00565">
    <property type="entry name" value="SNase"/>
    <property type="match status" value="5"/>
</dbReference>
<evidence type="ECO:0000259" key="8">
    <source>
        <dbReference type="PROSITE" id="PS50304"/>
    </source>
</evidence>
<dbReference type="PANTHER" id="PTHR12302">
    <property type="entry name" value="EBNA2 BINDING PROTEIN P100"/>
    <property type="match status" value="1"/>
</dbReference>
<dbReference type="SUPFAM" id="SSF50199">
    <property type="entry name" value="Staphylococcal nuclease"/>
    <property type="match status" value="5"/>
</dbReference>
<evidence type="ECO:0000256" key="6">
    <source>
        <dbReference type="ARBA" id="ARBA00046953"/>
    </source>
</evidence>
<feature type="domain" description="Tudor" evidence="8">
    <location>
        <begin position="729"/>
        <end position="787"/>
    </location>
</feature>
<dbReference type="InterPro" id="IPR035437">
    <property type="entry name" value="SNase_OB-fold_sf"/>
</dbReference>
<protein>
    <recommendedName>
        <fullName evidence="7">Staphylococcal nuclease domain-containing protein</fullName>
        <ecNumber evidence="7">3.1.31.1</ecNumber>
    </recommendedName>
</protein>
<dbReference type="GO" id="GO:0005829">
    <property type="term" value="C:cytosol"/>
    <property type="evidence" value="ECO:0007669"/>
    <property type="project" value="UniProtKB-UniRule"/>
</dbReference>
<dbReference type="SUPFAM" id="SSF63748">
    <property type="entry name" value="Tudor/PWWP/MBT"/>
    <property type="match status" value="1"/>
</dbReference>
<dbReference type="CDD" id="cd20433">
    <property type="entry name" value="Tudor_TDRD11"/>
    <property type="match status" value="1"/>
</dbReference>
<feature type="domain" description="TNase-like" evidence="9">
    <location>
        <begin position="341"/>
        <end position="496"/>
    </location>
</feature>
<comment type="function">
    <text evidence="5">Endonuclease that mediates miRNA decay of both protein-free and AGO2-loaded miRNAs. As part of its function in miRNA decay, regulates mRNAs involved in G1-to-S phase transition. Functions as a bridging factor between STAT6 and the basal transcription factor. Plays a role in PIM1 regulation of MYB activity. Functions as a transcriptional coactivator for STAT5.</text>
</comment>
<dbReference type="GO" id="GO:0004521">
    <property type="term" value="F:RNA endonuclease activity"/>
    <property type="evidence" value="ECO:0007669"/>
    <property type="project" value="UniProtKB-UniRule"/>
</dbReference>
<dbReference type="InterPro" id="IPR016685">
    <property type="entry name" value="Silence_cplx_Nase-comp_TudorSN"/>
</dbReference>
<dbReference type="PROSITE" id="PS50304">
    <property type="entry name" value="TUDOR"/>
    <property type="match status" value="1"/>
</dbReference>
<keyword evidence="4" id="KW-0677">Repeat</keyword>
<feature type="domain" description="TNase-like" evidence="9">
    <location>
        <begin position="525"/>
        <end position="660"/>
    </location>
</feature>